<sequence>MKICLVAINFIKHNGEGRVNYEIALKALAQGHNVTLIAHKFAEEIKQHPHATVIQLKSSKLPTTILKNFDFYRQTNAWLKKHGSKFDFIQVSGVSASFPADTYTVHFFHDTWLNSPFHPWQLKRNSYGLYQLIYGKLLARRQKKAYQQAKFLIAVSENLRQELIDYGFEPDKVKVINNGVDCQEFSGQNSTTNERKSLGLPSQVPLALFIGDVKLPRKNLDTVLRALTDVPQLHLAVVGRLRGSNYYPQLAVELGIGDRVQFLGFRQDVAAIMQSADFFVLPSRYDTFGMVVLEAMASGLPVVITQNMGVSSLVTRESGFTLPDTEDIPTLTAAMAELTHNPSLRKQMGAAGKAIAKANSWQVMANQYLELLPPPSPSDQSVVEIV</sequence>
<dbReference type="AlphaFoldDB" id="A0A563VWV4"/>
<dbReference type="PANTHER" id="PTHR12526">
    <property type="entry name" value="GLYCOSYLTRANSFERASE"/>
    <property type="match status" value="1"/>
</dbReference>
<dbReference type="Gene3D" id="3.40.50.2000">
    <property type="entry name" value="Glycogen Phosphorylase B"/>
    <property type="match status" value="2"/>
</dbReference>
<dbReference type="InterPro" id="IPR028098">
    <property type="entry name" value="Glyco_trans_4-like_N"/>
</dbReference>
<dbReference type="OrthoDB" id="9806653at2"/>
<evidence type="ECO:0000259" key="2">
    <source>
        <dbReference type="Pfam" id="PF13439"/>
    </source>
</evidence>
<dbReference type="RefSeq" id="WP_144865747.1">
    <property type="nucleotide sequence ID" value="NZ_LR213799.1"/>
</dbReference>
<protein>
    <submittedName>
        <fullName evidence="3">Glycosyl transferase</fullName>
    </submittedName>
</protein>
<dbReference type="EMBL" id="CAACVJ010000323">
    <property type="protein sequence ID" value="VEP15938.1"/>
    <property type="molecule type" value="Genomic_DNA"/>
</dbReference>
<dbReference type="GO" id="GO:0016757">
    <property type="term" value="F:glycosyltransferase activity"/>
    <property type="evidence" value="ECO:0007669"/>
    <property type="project" value="InterPro"/>
</dbReference>
<dbReference type="PANTHER" id="PTHR12526:SF636">
    <property type="entry name" value="BLL3647 PROTEIN"/>
    <property type="match status" value="1"/>
</dbReference>
<accession>A0A563VWV4</accession>
<evidence type="ECO:0000313" key="3">
    <source>
        <dbReference type="EMBL" id="VEP15938.1"/>
    </source>
</evidence>
<dbReference type="Pfam" id="PF00534">
    <property type="entry name" value="Glycos_transf_1"/>
    <property type="match status" value="1"/>
</dbReference>
<keyword evidence="4" id="KW-1185">Reference proteome</keyword>
<dbReference type="InterPro" id="IPR001296">
    <property type="entry name" value="Glyco_trans_1"/>
</dbReference>
<organism evidence="3 4">
    <name type="scientific">Hyella patelloides LEGE 07179</name>
    <dbReference type="NCBI Taxonomy" id="945734"/>
    <lineage>
        <taxon>Bacteria</taxon>
        <taxon>Bacillati</taxon>
        <taxon>Cyanobacteriota</taxon>
        <taxon>Cyanophyceae</taxon>
        <taxon>Pleurocapsales</taxon>
        <taxon>Hyellaceae</taxon>
        <taxon>Hyella</taxon>
    </lineage>
</organism>
<gene>
    <name evidence="3" type="ORF">H1P_390006</name>
</gene>
<feature type="domain" description="Glycosyl transferase family 1" evidence="1">
    <location>
        <begin position="192"/>
        <end position="353"/>
    </location>
</feature>
<evidence type="ECO:0000313" key="4">
    <source>
        <dbReference type="Proteomes" id="UP000320055"/>
    </source>
</evidence>
<feature type="domain" description="Glycosyltransferase subfamily 4-like N-terminal" evidence="2">
    <location>
        <begin position="14"/>
        <end position="183"/>
    </location>
</feature>
<name>A0A563VWV4_9CYAN</name>
<proteinExistence type="predicted"/>
<evidence type="ECO:0000259" key="1">
    <source>
        <dbReference type="Pfam" id="PF00534"/>
    </source>
</evidence>
<dbReference type="SUPFAM" id="SSF53756">
    <property type="entry name" value="UDP-Glycosyltransferase/glycogen phosphorylase"/>
    <property type="match status" value="1"/>
</dbReference>
<dbReference type="Pfam" id="PF13439">
    <property type="entry name" value="Glyco_transf_4"/>
    <property type="match status" value="1"/>
</dbReference>
<dbReference type="CDD" id="cd03801">
    <property type="entry name" value="GT4_PimA-like"/>
    <property type="match status" value="1"/>
</dbReference>
<keyword evidence="3" id="KW-0808">Transferase</keyword>
<reference evidence="3 4" key="1">
    <citation type="submission" date="2019-01" db="EMBL/GenBank/DDBJ databases">
        <authorList>
            <person name="Brito A."/>
        </authorList>
    </citation>
    <scope>NUCLEOTIDE SEQUENCE [LARGE SCALE GENOMIC DNA]</scope>
    <source>
        <strain evidence="3">1</strain>
    </source>
</reference>
<dbReference type="Proteomes" id="UP000320055">
    <property type="component" value="Unassembled WGS sequence"/>
</dbReference>